<evidence type="ECO:0000313" key="3">
    <source>
        <dbReference type="EMBL" id="QBF82063.1"/>
    </source>
</evidence>
<keyword evidence="1" id="KW-0732">Signal</keyword>
<dbReference type="KEGG" id="smai:EXU30_04610"/>
<organism evidence="3 4">
    <name type="scientific">Shewanella maritima</name>
    <dbReference type="NCBI Taxonomy" id="2520507"/>
    <lineage>
        <taxon>Bacteria</taxon>
        <taxon>Pseudomonadati</taxon>
        <taxon>Pseudomonadota</taxon>
        <taxon>Gammaproteobacteria</taxon>
        <taxon>Alteromonadales</taxon>
        <taxon>Shewanellaceae</taxon>
        <taxon>Shewanella</taxon>
    </lineage>
</organism>
<dbReference type="RefSeq" id="WP_130598036.1">
    <property type="nucleotide sequence ID" value="NZ_CP036200.1"/>
</dbReference>
<evidence type="ECO:0000256" key="1">
    <source>
        <dbReference type="SAM" id="SignalP"/>
    </source>
</evidence>
<dbReference type="Gene3D" id="3.40.190.10">
    <property type="entry name" value="Periplasmic binding protein-like II"/>
    <property type="match status" value="2"/>
</dbReference>
<dbReference type="Proteomes" id="UP000291106">
    <property type="component" value="Chromosome"/>
</dbReference>
<dbReference type="EMBL" id="CP036200">
    <property type="protein sequence ID" value="QBF82063.1"/>
    <property type="molecule type" value="Genomic_DNA"/>
</dbReference>
<dbReference type="PANTHER" id="PTHR38834:SF3">
    <property type="entry name" value="SOLUTE-BINDING PROTEIN FAMILY 3_N-TERMINAL DOMAIN-CONTAINING PROTEIN"/>
    <property type="match status" value="1"/>
</dbReference>
<dbReference type="SUPFAM" id="SSF53850">
    <property type="entry name" value="Periplasmic binding protein-like II"/>
    <property type="match status" value="1"/>
</dbReference>
<feature type="chain" id="PRO_5019111937" evidence="1">
    <location>
        <begin position="22"/>
        <end position="256"/>
    </location>
</feature>
<proteinExistence type="predicted"/>
<dbReference type="OrthoDB" id="8587856at2"/>
<accession>A0A411PEV1</accession>
<evidence type="ECO:0000259" key="2">
    <source>
        <dbReference type="SMART" id="SM00062"/>
    </source>
</evidence>
<feature type="domain" description="Solute-binding protein family 3/N-terminal" evidence="2">
    <location>
        <begin position="25"/>
        <end position="246"/>
    </location>
</feature>
<keyword evidence="4" id="KW-1185">Reference proteome</keyword>
<dbReference type="AlphaFoldDB" id="A0A411PEV1"/>
<feature type="signal peptide" evidence="1">
    <location>
        <begin position="1"/>
        <end position="21"/>
    </location>
</feature>
<reference evidence="3 4" key="1">
    <citation type="submission" date="2019-02" db="EMBL/GenBank/DDBJ databases">
        <title>Shewanella sp. D4-2 isolated from Dokdo Island.</title>
        <authorList>
            <person name="Baek K."/>
        </authorList>
    </citation>
    <scope>NUCLEOTIDE SEQUENCE [LARGE SCALE GENOMIC DNA]</scope>
    <source>
        <strain evidence="3 4">D4-2</strain>
    </source>
</reference>
<name>A0A411PEV1_9GAMM</name>
<sequence length="256" mass="29396">MKLAAAVILILYAFLSRGAFATDERLTIIAEDWPPVSFHQNGEHKGFAIELVNHIQQRLGMRQDIFFLPWARAQQLGRSRANVLLISMVKTPERLEHFSFVGPVAEGNIAVYMRADDNAEFANPSELIGQGRIGIYRDGACEYQLKKHGLSNFSIASFPKQTAQQLLKGRIRFWCQADLGVPFMLNLINAEQDRVKVAVNLSELTLYFAFSKQTQDQIINQWFDTLVEFKATNEYRKLYKKWFNSDSIPLKSQIYR</sequence>
<evidence type="ECO:0000313" key="4">
    <source>
        <dbReference type="Proteomes" id="UP000291106"/>
    </source>
</evidence>
<dbReference type="SMART" id="SM00062">
    <property type="entry name" value="PBPb"/>
    <property type="match status" value="1"/>
</dbReference>
<dbReference type="InterPro" id="IPR001638">
    <property type="entry name" value="Solute-binding_3/MltF_N"/>
</dbReference>
<gene>
    <name evidence="3" type="ORF">EXU30_04610</name>
</gene>
<dbReference type="PANTHER" id="PTHR38834">
    <property type="entry name" value="PERIPLASMIC SUBSTRATE BINDING PROTEIN FAMILY 3"/>
    <property type="match status" value="1"/>
</dbReference>
<dbReference type="Pfam" id="PF00497">
    <property type="entry name" value="SBP_bac_3"/>
    <property type="match status" value="1"/>
</dbReference>
<protein>
    <submittedName>
        <fullName evidence="3">Transporter substrate-binding domain-containing protein</fullName>
    </submittedName>
</protein>